<evidence type="ECO:0000313" key="9">
    <source>
        <dbReference type="EMBL" id="MBN7798149.1"/>
    </source>
</evidence>
<dbReference type="SUPFAM" id="SSF47175">
    <property type="entry name" value="Cytochromes"/>
    <property type="match status" value="1"/>
</dbReference>
<dbReference type="GO" id="GO:0042597">
    <property type="term" value="C:periplasmic space"/>
    <property type="evidence" value="ECO:0007669"/>
    <property type="project" value="InterPro"/>
</dbReference>
<keyword evidence="1" id="KW-0813">Transport</keyword>
<comment type="caution">
    <text evidence="9">The sequence shown here is derived from an EMBL/GenBank/DDBJ whole genome shotgun (WGS) entry which is preliminary data.</text>
</comment>
<dbReference type="PIRSF" id="PIRSF000027">
    <property type="entry name" value="Cytc_c_prime"/>
    <property type="match status" value="1"/>
</dbReference>
<sequence>MRNSLRRTLLAAAGLSGIALAPLALSHFDDKEPMQSYRQSYFALVASNFGPMGAMVKGDMPWDDAKMQAYAENLDTLMELDLLRGFAAGSERGTTRAKPEIWENQEDFADKFEDLRKAVDALDDVVEDGGERAAIARAVGETGKACKACHDDYKTKDYLY</sequence>
<evidence type="ECO:0000256" key="3">
    <source>
        <dbReference type="ARBA" id="ARBA00022723"/>
    </source>
</evidence>
<dbReference type="Gene3D" id="1.20.120.10">
    <property type="entry name" value="Cytochrome c/b562"/>
    <property type="match status" value="1"/>
</dbReference>
<feature type="binding site" description="covalent" evidence="7">
    <location>
        <position position="146"/>
    </location>
    <ligand>
        <name>heme c</name>
        <dbReference type="ChEBI" id="CHEBI:61717"/>
    </ligand>
</feature>
<feature type="binding site" description="covalent" evidence="7">
    <location>
        <position position="149"/>
    </location>
    <ligand>
        <name>heme c</name>
        <dbReference type="ChEBI" id="CHEBI:61717"/>
    </ligand>
</feature>
<feature type="binding site" description="axial binding residue" evidence="6">
    <location>
        <position position="150"/>
    </location>
    <ligand>
        <name>heme c</name>
        <dbReference type="ChEBI" id="CHEBI:61717"/>
    </ligand>
    <ligandPart>
        <name>Fe</name>
        <dbReference type="ChEBI" id="CHEBI:18248"/>
    </ligandPart>
</feature>
<dbReference type="GO" id="GO:0020037">
    <property type="term" value="F:heme binding"/>
    <property type="evidence" value="ECO:0007669"/>
    <property type="project" value="InterPro"/>
</dbReference>
<evidence type="ECO:0000256" key="7">
    <source>
        <dbReference type="PIRSR" id="PIRSR000027-2"/>
    </source>
</evidence>
<evidence type="ECO:0000256" key="2">
    <source>
        <dbReference type="ARBA" id="ARBA00022617"/>
    </source>
</evidence>
<dbReference type="InterPro" id="IPR010980">
    <property type="entry name" value="Cyt_c/b562"/>
</dbReference>
<feature type="signal peptide" evidence="8">
    <location>
        <begin position="1"/>
        <end position="21"/>
    </location>
</feature>
<keyword evidence="3 6" id="KW-0479">Metal-binding</keyword>
<dbReference type="InterPro" id="IPR002321">
    <property type="entry name" value="Cyt_c_II"/>
</dbReference>
<dbReference type="GO" id="GO:0022900">
    <property type="term" value="P:electron transport chain"/>
    <property type="evidence" value="ECO:0007669"/>
    <property type="project" value="InterPro"/>
</dbReference>
<proteinExistence type="predicted"/>
<dbReference type="AlphaFoldDB" id="A0A939IJX4"/>
<accession>A0A939IJX4</accession>
<name>A0A939IJX4_9GAMM</name>
<reference evidence="9" key="1">
    <citation type="submission" date="2021-02" db="EMBL/GenBank/DDBJ databases">
        <title>PHA producing bacteria isolated from coastal sediment in Guangdong, Shenzhen.</title>
        <authorList>
            <person name="Zheng W."/>
            <person name="Yu S."/>
            <person name="Huang Y."/>
        </authorList>
    </citation>
    <scope>NUCLEOTIDE SEQUENCE</scope>
    <source>
        <strain evidence="9">TN14-10</strain>
    </source>
</reference>
<dbReference type="GO" id="GO:0005506">
    <property type="term" value="F:iron ion binding"/>
    <property type="evidence" value="ECO:0007669"/>
    <property type="project" value="InterPro"/>
</dbReference>
<organism evidence="9 10">
    <name type="scientific">Parahaliea mediterranea</name>
    <dbReference type="NCBI Taxonomy" id="651086"/>
    <lineage>
        <taxon>Bacteria</taxon>
        <taxon>Pseudomonadati</taxon>
        <taxon>Pseudomonadota</taxon>
        <taxon>Gammaproteobacteria</taxon>
        <taxon>Cellvibrionales</taxon>
        <taxon>Halieaceae</taxon>
        <taxon>Parahaliea</taxon>
    </lineage>
</organism>
<comment type="PTM">
    <text evidence="7">Binds 1 heme group per subunit.</text>
</comment>
<dbReference type="EMBL" id="JAFKCZ010000012">
    <property type="protein sequence ID" value="MBN7798149.1"/>
    <property type="molecule type" value="Genomic_DNA"/>
</dbReference>
<protein>
    <submittedName>
        <fullName evidence="9">Cytochrome c</fullName>
    </submittedName>
</protein>
<gene>
    <name evidence="9" type="ORF">JYP50_16180</name>
</gene>
<evidence type="ECO:0000256" key="8">
    <source>
        <dbReference type="SAM" id="SignalP"/>
    </source>
</evidence>
<keyword evidence="5 6" id="KW-0408">Iron</keyword>
<keyword evidence="2 7" id="KW-0349">Heme</keyword>
<keyword evidence="4" id="KW-0249">Electron transport</keyword>
<dbReference type="PROSITE" id="PS51009">
    <property type="entry name" value="CYTCII"/>
    <property type="match status" value="1"/>
</dbReference>
<feature type="chain" id="PRO_5037897621" evidence="8">
    <location>
        <begin position="22"/>
        <end position="160"/>
    </location>
</feature>
<evidence type="ECO:0000256" key="5">
    <source>
        <dbReference type="ARBA" id="ARBA00023004"/>
    </source>
</evidence>
<dbReference type="InterPro" id="IPR012127">
    <property type="entry name" value="Cyt_c_prime"/>
</dbReference>
<dbReference type="RefSeq" id="WP_206561593.1">
    <property type="nucleotide sequence ID" value="NZ_JAFKCZ010000012.1"/>
</dbReference>
<evidence type="ECO:0000313" key="10">
    <source>
        <dbReference type="Proteomes" id="UP000664303"/>
    </source>
</evidence>
<evidence type="ECO:0000256" key="6">
    <source>
        <dbReference type="PIRSR" id="PIRSR000027-1"/>
    </source>
</evidence>
<dbReference type="GO" id="GO:0009055">
    <property type="term" value="F:electron transfer activity"/>
    <property type="evidence" value="ECO:0007669"/>
    <property type="project" value="InterPro"/>
</dbReference>
<keyword evidence="8" id="KW-0732">Signal</keyword>
<dbReference type="Proteomes" id="UP000664303">
    <property type="component" value="Unassembled WGS sequence"/>
</dbReference>
<evidence type="ECO:0000256" key="4">
    <source>
        <dbReference type="ARBA" id="ARBA00022982"/>
    </source>
</evidence>
<evidence type="ECO:0000256" key="1">
    <source>
        <dbReference type="ARBA" id="ARBA00022448"/>
    </source>
</evidence>
<dbReference type="Pfam" id="PF01322">
    <property type="entry name" value="Cytochrom_C_2"/>
    <property type="match status" value="1"/>
</dbReference>
<keyword evidence="10" id="KW-1185">Reference proteome</keyword>